<evidence type="ECO:0000256" key="3">
    <source>
        <dbReference type="PROSITE-ProRule" id="PRU00514"/>
    </source>
</evidence>
<reference evidence="6" key="1">
    <citation type="submission" date="2012-02" db="EMBL/GenBank/DDBJ databases">
        <title>The complete genome of Halobacteroides halobius DSM 5150.</title>
        <authorList>
            <person name="Lucas S."/>
            <person name="Copeland A."/>
            <person name="Lapidus A."/>
            <person name="Glavina del Rio T."/>
            <person name="Dalin E."/>
            <person name="Tice H."/>
            <person name="Bruce D."/>
            <person name="Goodwin L."/>
            <person name="Pitluck S."/>
            <person name="Peters L."/>
            <person name="Mikhailova N."/>
            <person name="Gu W."/>
            <person name="Kyrpides N."/>
            <person name="Mavromatis K."/>
            <person name="Ivanova N."/>
            <person name="Brettin T."/>
            <person name="Detter J.C."/>
            <person name="Han C."/>
            <person name="Larimer F."/>
            <person name="Land M."/>
            <person name="Hauser L."/>
            <person name="Markowitz V."/>
            <person name="Cheng J.-F."/>
            <person name="Hugenholtz P."/>
            <person name="Woyke T."/>
            <person name="Wu D."/>
            <person name="Tindall B."/>
            <person name="Pomrenke H."/>
            <person name="Brambilla E."/>
            <person name="Klenk H.-P."/>
            <person name="Eisen J.A."/>
        </authorList>
    </citation>
    <scope>NUCLEOTIDE SEQUENCE [LARGE SCALE GENOMIC DNA]</scope>
    <source>
        <strain evidence="6">ATCC 35273 / DSM 5150 / MD-1</strain>
    </source>
</reference>
<dbReference type="PANTHER" id="PTHR21164:SF0">
    <property type="entry name" value="CHORISMATE MUTASE AROH"/>
    <property type="match status" value="1"/>
</dbReference>
<dbReference type="PIRSF" id="PIRSF005965">
    <property type="entry name" value="Chor_mut_AroH"/>
    <property type="match status" value="1"/>
</dbReference>
<gene>
    <name evidence="5" type="ordered locus">Halha_1409</name>
</gene>
<keyword evidence="4" id="KW-0175">Coiled coil</keyword>
<dbReference type="OrthoDB" id="9802232at2"/>
<dbReference type="STRING" id="748449.Halha_1409"/>
<keyword evidence="2 3" id="KW-0028">Amino-acid biosynthesis</keyword>
<keyword evidence="6" id="KW-1185">Reference proteome</keyword>
<organism evidence="5 6">
    <name type="scientific">Halobacteroides halobius (strain ATCC 35273 / DSM 5150 / MD-1)</name>
    <dbReference type="NCBI Taxonomy" id="748449"/>
    <lineage>
        <taxon>Bacteria</taxon>
        <taxon>Bacillati</taxon>
        <taxon>Bacillota</taxon>
        <taxon>Clostridia</taxon>
        <taxon>Halanaerobiales</taxon>
        <taxon>Halobacteroidaceae</taxon>
        <taxon>Halobacteroides</taxon>
    </lineage>
</organism>
<feature type="binding site" evidence="2">
    <location>
        <position position="7"/>
    </location>
    <ligand>
        <name>prephenate</name>
        <dbReference type="ChEBI" id="CHEBI:29934"/>
    </ligand>
</feature>
<dbReference type="GO" id="GO:0008652">
    <property type="term" value="P:amino acid biosynthetic process"/>
    <property type="evidence" value="ECO:0007669"/>
    <property type="project" value="UniProtKB-UniRule"/>
</dbReference>
<evidence type="ECO:0000313" key="5">
    <source>
        <dbReference type="EMBL" id="AGB41354.1"/>
    </source>
</evidence>
<evidence type="ECO:0000256" key="4">
    <source>
        <dbReference type="SAM" id="Coils"/>
    </source>
</evidence>
<evidence type="ECO:0000313" key="6">
    <source>
        <dbReference type="Proteomes" id="UP000010880"/>
    </source>
</evidence>
<comment type="catalytic activity">
    <reaction evidence="3">
        <text>chorismate = prephenate</text>
        <dbReference type="Rhea" id="RHEA:13897"/>
        <dbReference type="ChEBI" id="CHEBI:29748"/>
        <dbReference type="ChEBI" id="CHEBI:29934"/>
        <dbReference type="EC" id="5.4.99.5"/>
    </reaction>
</comment>
<dbReference type="RefSeq" id="WP_015327076.1">
    <property type="nucleotide sequence ID" value="NC_019978.1"/>
</dbReference>
<dbReference type="SUPFAM" id="SSF55298">
    <property type="entry name" value="YjgF-like"/>
    <property type="match status" value="1"/>
</dbReference>
<keyword evidence="2 3" id="KW-0057">Aromatic amino acid biosynthesis</keyword>
<dbReference type="GO" id="GO:0046417">
    <property type="term" value="P:chorismate metabolic process"/>
    <property type="evidence" value="ECO:0007669"/>
    <property type="project" value="TreeGrafter"/>
</dbReference>
<dbReference type="HOGENOM" id="CLU_133236_1_0_9"/>
<dbReference type="PANTHER" id="PTHR21164">
    <property type="entry name" value="CHORISMATE MUTASE"/>
    <property type="match status" value="1"/>
</dbReference>
<feature type="binding site" evidence="2">
    <location>
        <position position="107"/>
    </location>
    <ligand>
        <name>prephenate</name>
        <dbReference type="ChEBI" id="CHEBI:29934"/>
    </ligand>
</feature>
<dbReference type="GO" id="GO:0004106">
    <property type="term" value="F:chorismate mutase activity"/>
    <property type="evidence" value="ECO:0007669"/>
    <property type="project" value="UniProtKB-UniRule"/>
</dbReference>
<feature type="binding site" evidence="2">
    <location>
        <position position="89"/>
    </location>
    <ligand>
        <name>prephenate</name>
        <dbReference type="ChEBI" id="CHEBI:29934"/>
    </ligand>
</feature>
<evidence type="ECO:0000256" key="2">
    <source>
        <dbReference type="PIRSR" id="PIRSR005965-1"/>
    </source>
</evidence>
<keyword evidence="3" id="KW-0413">Isomerase</keyword>
<dbReference type="CDD" id="cd02185">
    <property type="entry name" value="AroH"/>
    <property type="match status" value="1"/>
</dbReference>
<sequence length="124" mass="13870">MKVRGIRGAITVEKNSSEQILSATQELLQELEETNDLKEDNVASVIFSMTPDLDQAFPAQAAREMGWNEVPLFCTQELAIEGALAKCIRILIHYNTEKALTEINHIYLKAAKELRPDLIEKGGE</sequence>
<dbReference type="GO" id="GO:0009073">
    <property type="term" value="P:aromatic amino acid family biosynthetic process"/>
    <property type="evidence" value="ECO:0007669"/>
    <property type="project" value="UniProtKB-UniRule"/>
</dbReference>
<dbReference type="AlphaFoldDB" id="L0KAH2"/>
<dbReference type="EMBL" id="CP003359">
    <property type="protein sequence ID" value="AGB41354.1"/>
    <property type="molecule type" value="Genomic_DNA"/>
</dbReference>
<dbReference type="PROSITE" id="PS51167">
    <property type="entry name" value="CHORISMATE_MUT_1"/>
    <property type="match status" value="1"/>
</dbReference>
<accession>L0KAH2</accession>
<dbReference type="eggNOG" id="COG4401">
    <property type="taxonomic scope" value="Bacteria"/>
</dbReference>
<dbReference type="InterPro" id="IPR035959">
    <property type="entry name" value="RutC-like_sf"/>
</dbReference>
<proteinExistence type="predicted"/>
<dbReference type="PATRIC" id="fig|748449.3.peg.1363"/>
<dbReference type="Pfam" id="PF07736">
    <property type="entry name" value="CM_1"/>
    <property type="match status" value="1"/>
</dbReference>
<dbReference type="Proteomes" id="UP000010880">
    <property type="component" value="Chromosome"/>
</dbReference>
<dbReference type="KEGG" id="hhl:Halha_1409"/>
<dbReference type="InterPro" id="IPR008243">
    <property type="entry name" value="Chorismate_mutase_AroH"/>
</dbReference>
<dbReference type="EC" id="5.4.99.5" evidence="1 3"/>
<name>L0KAH2_HALHC</name>
<dbReference type="Gene3D" id="3.30.1330.40">
    <property type="entry name" value="RutC-like"/>
    <property type="match status" value="1"/>
</dbReference>
<feature type="coiled-coil region" evidence="4">
    <location>
        <begin position="14"/>
        <end position="41"/>
    </location>
</feature>
<protein>
    <recommendedName>
        <fullName evidence="1 3">chorismate mutase</fullName>
        <ecNumber evidence="1 3">5.4.99.5</ecNumber>
    </recommendedName>
</protein>
<dbReference type="UniPathway" id="UPA00120">
    <property type="reaction ID" value="UER00203"/>
</dbReference>
<evidence type="ECO:0000256" key="1">
    <source>
        <dbReference type="NCBIfam" id="TIGR01796"/>
    </source>
</evidence>
<dbReference type="NCBIfam" id="TIGR01796">
    <property type="entry name" value="CM_mono_aroH"/>
    <property type="match status" value="1"/>
</dbReference>